<protein>
    <submittedName>
        <fullName evidence="1">Uncharacterized protein</fullName>
    </submittedName>
</protein>
<gene>
    <name evidence="1" type="ORF">OY187_21905</name>
</gene>
<comment type="caution">
    <text evidence="1">The sequence shown here is derived from an EMBL/GenBank/DDBJ whole genome shotgun (WGS) entry which is preliminary data.</text>
</comment>
<evidence type="ECO:0000313" key="2">
    <source>
        <dbReference type="Proteomes" id="UP001084650"/>
    </source>
</evidence>
<keyword evidence="2" id="KW-1185">Reference proteome</keyword>
<organism evidence="1 2">
    <name type="scientific">Mycolicibacterium iranicum</name>
    <name type="common">Mycobacterium iranicum</name>
    <dbReference type="NCBI Taxonomy" id="912594"/>
    <lineage>
        <taxon>Bacteria</taxon>
        <taxon>Bacillati</taxon>
        <taxon>Actinomycetota</taxon>
        <taxon>Actinomycetes</taxon>
        <taxon>Mycobacteriales</taxon>
        <taxon>Mycobacteriaceae</taxon>
        <taxon>Mycolicibacterium</taxon>
    </lineage>
</organism>
<reference evidence="1" key="1">
    <citation type="submission" date="2022-12" db="EMBL/GenBank/DDBJ databases">
        <title>Whole genome sequence of Mycolicibacterium iranicum strain SBH312.</title>
        <authorList>
            <person name="Jani J."/>
            <person name="Arifin Mustapha Z."/>
            <person name="Ahmed K."/>
            <person name="Kai Ling C."/>
        </authorList>
    </citation>
    <scope>NUCLEOTIDE SEQUENCE</scope>
    <source>
        <strain evidence="1">SBH312</strain>
    </source>
</reference>
<name>A0ABT4HKL9_MYCIR</name>
<sequence length="202" mass="22984">MTVVQLDLFGEIEAVELAEAAARDSAAMQAAAFLVETPWPDLLAWWIHTDATESRLDHGECKASYRRSPDGSPGWAWAIWRDGLRFEAGDSWAAAGGWRHRPRCCIPWVELRAFRNAHPEVTARLQELAAGRGDPHARGWRWWIPPHGLRPDGMHESYMEGEQDPAYYDGCQRSETAWRDRLAAWRLVLDTVRSVSPRVVLK</sequence>
<dbReference type="EMBL" id="JAPQYE010000011">
    <property type="protein sequence ID" value="MCZ0730710.1"/>
    <property type="molecule type" value="Genomic_DNA"/>
</dbReference>
<evidence type="ECO:0000313" key="1">
    <source>
        <dbReference type="EMBL" id="MCZ0730710.1"/>
    </source>
</evidence>
<dbReference type="Proteomes" id="UP001084650">
    <property type="component" value="Unassembled WGS sequence"/>
</dbReference>
<proteinExistence type="predicted"/>
<accession>A0ABT4HKL9</accession>
<dbReference type="RefSeq" id="WP_268787229.1">
    <property type="nucleotide sequence ID" value="NZ_JAPQYE010000011.1"/>
</dbReference>